<dbReference type="EMBL" id="JARJBB010000007">
    <property type="protein sequence ID" value="MDF3300095.1"/>
    <property type="molecule type" value="Genomic_DNA"/>
</dbReference>
<dbReference type="Proteomes" id="UP001221150">
    <property type="component" value="Unassembled WGS sequence"/>
</dbReference>
<comment type="caution">
    <text evidence="1">The sequence shown here is derived from an EMBL/GenBank/DDBJ whole genome shotgun (WGS) entry which is preliminary data.</text>
</comment>
<sequence>MDGRDVAPDIVPDAAALGVAAWCWRNNTAVEDHHLDTDVLMARVNIAVTRITQQHICPVEGIDWDSIKDALMDPQWALADGTPVHSLFGPGWGDVAATVTAELDRWRQLDHEVLGAETTLILMSIGDSTSYTDSWWGQGRCRRIIDDSTAAGLPLPPPYDQYGPDALLADLDAPGHVPGPVLDWLIDPPRAGDRRPRGLRMHQVTRPHRHRWDPYWLSDSTP</sequence>
<dbReference type="RefSeq" id="WP_276109650.1">
    <property type="nucleotide sequence ID" value="NZ_JARJBB010000007.1"/>
</dbReference>
<evidence type="ECO:0000313" key="2">
    <source>
        <dbReference type="Proteomes" id="UP001221150"/>
    </source>
</evidence>
<organism evidence="1 2">
    <name type="scientific">Streptomyces tropicalis</name>
    <dbReference type="NCBI Taxonomy" id="3034234"/>
    <lineage>
        <taxon>Bacteria</taxon>
        <taxon>Bacillati</taxon>
        <taxon>Actinomycetota</taxon>
        <taxon>Actinomycetes</taxon>
        <taxon>Kitasatosporales</taxon>
        <taxon>Streptomycetaceae</taxon>
        <taxon>Streptomyces</taxon>
    </lineage>
</organism>
<name>A0ABT6A8C9_9ACTN</name>
<proteinExistence type="predicted"/>
<protein>
    <submittedName>
        <fullName evidence="1">Uncharacterized protein</fullName>
    </submittedName>
</protein>
<reference evidence="1 2" key="1">
    <citation type="submission" date="2023-03" db="EMBL/GenBank/DDBJ databases">
        <title>Draft genome sequence of Streptomyces sp. K1PA1 isolated from peat swamp forest in Thailand.</title>
        <authorList>
            <person name="Klaysubun C."/>
            <person name="Duangmal K."/>
        </authorList>
    </citation>
    <scope>NUCLEOTIDE SEQUENCE [LARGE SCALE GENOMIC DNA]</scope>
    <source>
        <strain evidence="1 2">K1PA1</strain>
    </source>
</reference>
<evidence type="ECO:0000313" key="1">
    <source>
        <dbReference type="EMBL" id="MDF3300095.1"/>
    </source>
</evidence>
<keyword evidence="2" id="KW-1185">Reference proteome</keyword>
<gene>
    <name evidence="1" type="ORF">P3H78_15945</name>
</gene>
<accession>A0ABT6A8C9</accession>